<dbReference type="Proteomes" id="UP000018851">
    <property type="component" value="Chromosome"/>
</dbReference>
<gene>
    <name evidence="1" type="ORF">NX02_28135</name>
</gene>
<protein>
    <submittedName>
        <fullName evidence="1">Uncharacterized protein</fullName>
    </submittedName>
</protein>
<dbReference type="AlphaFoldDB" id="W0AH30"/>
<accession>W0AH30</accession>
<evidence type="ECO:0000313" key="1">
    <source>
        <dbReference type="EMBL" id="AHE57209.1"/>
    </source>
</evidence>
<keyword evidence="2" id="KW-1185">Reference proteome</keyword>
<organism evidence="1 2">
    <name type="scientific">Sphingomonas sanxanigenens DSM 19645 = NX02</name>
    <dbReference type="NCBI Taxonomy" id="1123269"/>
    <lineage>
        <taxon>Bacteria</taxon>
        <taxon>Pseudomonadati</taxon>
        <taxon>Pseudomonadota</taxon>
        <taxon>Alphaproteobacteria</taxon>
        <taxon>Sphingomonadales</taxon>
        <taxon>Sphingomonadaceae</taxon>
        <taxon>Sphingomonas</taxon>
    </lineage>
</organism>
<dbReference type="PATRIC" id="fig|1123269.5.peg.5521"/>
<name>W0AH30_9SPHN</name>
<evidence type="ECO:0000313" key="2">
    <source>
        <dbReference type="Proteomes" id="UP000018851"/>
    </source>
</evidence>
<dbReference type="EMBL" id="CP006644">
    <property type="protein sequence ID" value="AHE57209.1"/>
    <property type="molecule type" value="Genomic_DNA"/>
</dbReference>
<sequence length="46" mass="4941">MNTLHRSSIDRHSAATVNCNRAAASDGAIGRRENAKIGDGFGRSIW</sequence>
<proteinExistence type="predicted"/>
<dbReference type="STRING" id="1123269.NX02_28135"/>
<dbReference type="KEGG" id="ssan:NX02_28135"/>
<reference evidence="1 2" key="1">
    <citation type="submission" date="2013-07" db="EMBL/GenBank/DDBJ databases">
        <title>Completed genome of Sphingomonas sanxanigenens NX02.</title>
        <authorList>
            <person name="Ma T."/>
            <person name="Huang H."/>
            <person name="Wu M."/>
            <person name="Li X."/>
            <person name="Li G."/>
        </authorList>
    </citation>
    <scope>NUCLEOTIDE SEQUENCE [LARGE SCALE GENOMIC DNA]</scope>
    <source>
        <strain evidence="1 2">NX02</strain>
    </source>
</reference>
<dbReference type="HOGENOM" id="CLU_3189152_0_0_5"/>